<proteinExistence type="predicted"/>
<comment type="caution">
    <text evidence="1">The sequence shown here is derived from an EMBL/GenBank/DDBJ whole genome shotgun (WGS) entry which is preliminary data.</text>
</comment>
<dbReference type="EMBL" id="NBSK02000001">
    <property type="protein sequence ID" value="KAJ0225246.1"/>
    <property type="molecule type" value="Genomic_DNA"/>
</dbReference>
<dbReference type="Proteomes" id="UP000235145">
    <property type="component" value="Unassembled WGS sequence"/>
</dbReference>
<name>A0A9R1XTI3_LACSA</name>
<dbReference type="SUPFAM" id="SSF57924">
    <property type="entry name" value="Inhibitor of apoptosis (IAP) repeat"/>
    <property type="match status" value="1"/>
</dbReference>
<accession>A0A9R1XTI3</accession>
<organism evidence="1 2">
    <name type="scientific">Lactuca sativa</name>
    <name type="common">Garden lettuce</name>
    <dbReference type="NCBI Taxonomy" id="4236"/>
    <lineage>
        <taxon>Eukaryota</taxon>
        <taxon>Viridiplantae</taxon>
        <taxon>Streptophyta</taxon>
        <taxon>Embryophyta</taxon>
        <taxon>Tracheophyta</taxon>
        <taxon>Spermatophyta</taxon>
        <taxon>Magnoliopsida</taxon>
        <taxon>eudicotyledons</taxon>
        <taxon>Gunneridae</taxon>
        <taxon>Pentapetalae</taxon>
        <taxon>asterids</taxon>
        <taxon>campanulids</taxon>
        <taxon>Asterales</taxon>
        <taxon>Asteraceae</taxon>
        <taxon>Cichorioideae</taxon>
        <taxon>Cichorieae</taxon>
        <taxon>Lactucinae</taxon>
        <taxon>Lactuca</taxon>
    </lineage>
</organism>
<reference evidence="1 2" key="1">
    <citation type="journal article" date="2017" name="Nat. Commun.">
        <title>Genome assembly with in vitro proximity ligation data and whole-genome triplication in lettuce.</title>
        <authorList>
            <person name="Reyes-Chin-Wo S."/>
            <person name="Wang Z."/>
            <person name="Yang X."/>
            <person name="Kozik A."/>
            <person name="Arikit S."/>
            <person name="Song C."/>
            <person name="Xia L."/>
            <person name="Froenicke L."/>
            <person name="Lavelle D.O."/>
            <person name="Truco M.J."/>
            <person name="Xia R."/>
            <person name="Zhu S."/>
            <person name="Xu C."/>
            <person name="Xu H."/>
            <person name="Xu X."/>
            <person name="Cox K."/>
            <person name="Korf I."/>
            <person name="Meyers B.C."/>
            <person name="Michelmore R.W."/>
        </authorList>
    </citation>
    <scope>NUCLEOTIDE SEQUENCE [LARGE SCALE GENOMIC DNA]</scope>
    <source>
        <strain evidence="2">cv. Salinas</strain>
        <tissue evidence="1">Seedlings</tissue>
    </source>
</reference>
<protein>
    <submittedName>
        <fullName evidence="1">Uncharacterized protein</fullName>
    </submittedName>
</protein>
<gene>
    <name evidence="1" type="ORF">LSAT_V11C100029950</name>
</gene>
<evidence type="ECO:0000313" key="2">
    <source>
        <dbReference type="Proteomes" id="UP000235145"/>
    </source>
</evidence>
<keyword evidence="2" id="KW-1185">Reference proteome</keyword>
<evidence type="ECO:0000313" key="1">
    <source>
        <dbReference type="EMBL" id="KAJ0225246.1"/>
    </source>
</evidence>
<dbReference type="AlphaFoldDB" id="A0A9R1XTI3"/>
<sequence length="127" mass="15319">MGPTGSRNILEQVVATTTLTLLPFPYNTDPQELQRWSFHQWRLHLQSHLAPLFSSARKMRACLHSPHNHPNRSKYPRKKYRGRSYPSWHHDNLNENHPRLVQLGFFLYSFYYLCFYCHESVNYRSIW</sequence>